<keyword evidence="4" id="KW-1185">Reference proteome</keyword>
<evidence type="ECO:0000313" key="4">
    <source>
        <dbReference type="Proteomes" id="UP001222027"/>
    </source>
</evidence>
<evidence type="ECO:0000259" key="2">
    <source>
        <dbReference type="PROSITE" id="PS50191"/>
    </source>
</evidence>
<dbReference type="SUPFAM" id="SSF52087">
    <property type="entry name" value="CRAL/TRIO domain"/>
    <property type="match status" value="1"/>
</dbReference>
<gene>
    <name evidence="3" type="ORF">OPV22_029256</name>
</gene>
<dbReference type="FunFam" id="3.40.525.10:FF:000008">
    <property type="entry name" value="Phosphatidylinositol transfer protein 3"/>
    <property type="match status" value="1"/>
</dbReference>
<feature type="region of interest" description="Disordered" evidence="1">
    <location>
        <begin position="317"/>
        <end position="386"/>
    </location>
</feature>
<dbReference type="AlphaFoldDB" id="A0AAV8QD11"/>
<dbReference type="Proteomes" id="UP001222027">
    <property type="component" value="Unassembled WGS sequence"/>
</dbReference>
<feature type="domain" description="CRAL-TRIO" evidence="2">
    <location>
        <begin position="124"/>
        <end position="287"/>
    </location>
</feature>
<dbReference type="Gene3D" id="3.40.525.10">
    <property type="entry name" value="CRAL-TRIO lipid binding domain"/>
    <property type="match status" value="1"/>
</dbReference>
<dbReference type="SMART" id="SM01100">
    <property type="entry name" value="CRAL_TRIO_N"/>
    <property type="match status" value="1"/>
</dbReference>
<dbReference type="PRINTS" id="PR00180">
    <property type="entry name" value="CRETINALDHBP"/>
</dbReference>
<dbReference type="InterPro" id="IPR011074">
    <property type="entry name" value="CRAL/TRIO_N_dom"/>
</dbReference>
<organism evidence="3 4">
    <name type="scientific">Ensete ventricosum</name>
    <name type="common">Abyssinian banana</name>
    <name type="synonym">Musa ensete</name>
    <dbReference type="NCBI Taxonomy" id="4639"/>
    <lineage>
        <taxon>Eukaryota</taxon>
        <taxon>Viridiplantae</taxon>
        <taxon>Streptophyta</taxon>
        <taxon>Embryophyta</taxon>
        <taxon>Tracheophyta</taxon>
        <taxon>Spermatophyta</taxon>
        <taxon>Magnoliopsida</taxon>
        <taxon>Liliopsida</taxon>
        <taxon>Zingiberales</taxon>
        <taxon>Musaceae</taxon>
        <taxon>Ensete</taxon>
    </lineage>
</organism>
<proteinExistence type="predicted"/>
<evidence type="ECO:0000256" key="1">
    <source>
        <dbReference type="SAM" id="MobiDB-lite"/>
    </source>
</evidence>
<dbReference type="Pfam" id="PF00650">
    <property type="entry name" value="CRAL_TRIO"/>
    <property type="match status" value="1"/>
</dbReference>
<dbReference type="InterPro" id="IPR036273">
    <property type="entry name" value="CRAL/TRIO_N_dom_sf"/>
</dbReference>
<dbReference type="SMART" id="SM00516">
    <property type="entry name" value="SEC14"/>
    <property type="match status" value="1"/>
</dbReference>
<dbReference type="GO" id="GO:0008526">
    <property type="term" value="F:phosphatidylinositol transfer activity"/>
    <property type="evidence" value="ECO:0007669"/>
    <property type="project" value="TreeGrafter"/>
</dbReference>
<feature type="compositionally biased region" description="Polar residues" evidence="1">
    <location>
        <begin position="317"/>
        <end position="333"/>
    </location>
</feature>
<accession>A0AAV8QD11</accession>
<dbReference type="PROSITE" id="PS50191">
    <property type="entry name" value="CRAL_TRIO"/>
    <property type="match status" value="1"/>
</dbReference>
<dbReference type="InterPro" id="IPR001251">
    <property type="entry name" value="CRAL-TRIO_dom"/>
</dbReference>
<dbReference type="PANTHER" id="PTHR45824:SF18">
    <property type="entry name" value="OS01G0264700 PROTEIN"/>
    <property type="match status" value="1"/>
</dbReference>
<protein>
    <recommendedName>
        <fullName evidence="2">CRAL-TRIO domain-containing protein</fullName>
    </recommendedName>
</protein>
<feature type="compositionally biased region" description="Low complexity" evidence="1">
    <location>
        <begin position="336"/>
        <end position="354"/>
    </location>
</feature>
<dbReference type="InterPro" id="IPR036865">
    <property type="entry name" value="CRAL-TRIO_dom_sf"/>
</dbReference>
<dbReference type="InterPro" id="IPR052578">
    <property type="entry name" value="PI_Transfer_CRAL-TRIO"/>
</dbReference>
<evidence type="ECO:0000313" key="3">
    <source>
        <dbReference type="EMBL" id="KAJ8466704.1"/>
    </source>
</evidence>
<name>A0AAV8QD11_ENSVE</name>
<dbReference type="SUPFAM" id="SSF46938">
    <property type="entry name" value="CRAL/TRIO N-terminal domain"/>
    <property type="match status" value="1"/>
</dbReference>
<dbReference type="EMBL" id="JAQQAF010000008">
    <property type="protein sequence ID" value="KAJ8466704.1"/>
    <property type="molecule type" value="Genomic_DNA"/>
</dbReference>
<dbReference type="CDD" id="cd00170">
    <property type="entry name" value="SEC14"/>
    <property type="match status" value="1"/>
</dbReference>
<dbReference type="PANTHER" id="PTHR45824">
    <property type="entry name" value="GH16843P"/>
    <property type="match status" value="1"/>
</dbReference>
<comment type="caution">
    <text evidence="3">The sequence shown here is derived from an EMBL/GenBank/DDBJ whole genome shotgun (WGS) entry which is preliminary data.</text>
</comment>
<sequence>MLSTVKITNYGPEKKFNILRVGERDHNNSSVELQILFYAVMLHSTRSKSSGAEKSLSHEEQQQAKIDEVRRGLGPLADKLPNLCSDGWILRYLSARNWDADKASKMLKETLKWRLEYKPESIRWEDVAREAETGKLYRANYLDKYGRTVLVMRPGFQNTSSTKGQIRYLVYCIENAILNLAADQEQMIWLIDFQGWTMASITLKVTRETAHVLQDYYPERLALGILYNPPRIFESFWKVVKPFLDQKTYKKVKFVYSDDTDSQKIMTDLFDINNLESAFGGYNQVEFDFNKYAEQMKEDDKKMSALVNSTGSVLSQDSSLASILQQPEPSTSEALPPQGSPDSSSSSDPGSPKSAHNKNSKENKEKLNLNYDSGSAKLDVQPEPIK</sequence>
<reference evidence="3 4" key="1">
    <citation type="submission" date="2022-12" db="EMBL/GenBank/DDBJ databases">
        <title>Chromosome-scale assembly of the Ensete ventricosum genome.</title>
        <authorList>
            <person name="Dussert Y."/>
            <person name="Stocks J."/>
            <person name="Wendawek A."/>
            <person name="Woldeyes F."/>
            <person name="Nichols R.A."/>
            <person name="Borrell J.S."/>
        </authorList>
    </citation>
    <scope>NUCLEOTIDE SEQUENCE [LARGE SCALE GENOMIC DNA]</scope>
    <source>
        <strain evidence="4">cv. Maze</strain>
        <tissue evidence="3">Seeds</tissue>
    </source>
</reference>